<proteinExistence type="predicted"/>
<dbReference type="InterPro" id="IPR051608">
    <property type="entry name" value="RQC_Subunit_NEMF"/>
</dbReference>
<evidence type="ECO:0000313" key="3">
    <source>
        <dbReference type="EMBL" id="CAE08353.1"/>
    </source>
</evidence>
<feature type="compositionally biased region" description="Polar residues" evidence="1">
    <location>
        <begin position="450"/>
        <end position="459"/>
    </location>
</feature>
<dbReference type="Gene3D" id="2.30.310.10">
    <property type="entry name" value="ibrinogen binding protein from staphylococcus aureus domain"/>
    <property type="match status" value="1"/>
</dbReference>
<dbReference type="Pfam" id="PF05833">
    <property type="entry name" value="NFACT_N"/>
    <property type="match status" value="1"/>
</dbReference>
<evidence type="ECO:0000313" key="4">
    <source>
        <dbReference type="Proteomes" id="UP000001422"/>
    </source>
</evidence>
<dbReference type="GO" id="GO:0000049">
    <property type="term" value="F:tRNA binding"/>
    <property type="evidence" value="ECO:0007669"/>
    <property type="project" value="TreeGrafter"/>
</dbReference>
<organism evidence="3 4">
    <name type="scientific">Parasynechococcus marenigrum (strain WH8102)</name>
    <dbReference type="NCBI Taxonomy" id="84588"/>
    <lineage>
        <taxon>Bacteria</taxon>
        <taxon>Bacillati</taxon>
        <taxon>Cyanobacteriota</taxon>
        <taxon>Cyanophyceae</taxon>
        <taxon>Synechococcales</taxon>
        <taxon>Prochlorococcaceae</taxon>
        <taxon>Parasynechococcus</taxon>
        <taxon>Parasynechococcus marenigrum</taxon>
    </lineage>
</organism>
<gene>
    <name evidence="3" type="ordered locus">SYNW1838</name>
</gene>
<dbReference type="InterPro" id="IPR008532">
    <property type="entry name" value="NFACT_RNA-bd"/>
</dbReference>
<dbReference type="KEGG" id="syw:SYNW1838"/>
<dbReference type="PANTHER" id="PTHR15239">
    <property type="entry name" value="NUCLEAR EXPORT MEDIATOR FACTOR NEMF"/>
    <property type="match status" value="1"/>
</dbReference>
<sequence length="585" mass="66134">MAQQSRKPPERRVSSTARLQLMDLTTLRAVLSDLRPKLLPSRFEKAQQPDPATLQLGFRSLQGMLWLELSWQADAPRLVQIPPAPRQGAGSTLSQQIQHSLRQMALIELVQTGFERVVEFRMAPRPGDAVQRVLVLELMGRHSNLLLLGEQRQVVALGRQVRDHQSRVRPIGTGDAYLPPPPLQGQAPSSTEGFERWRERLRLLPLPLRKALPQAYQGISPPLARQLAGERLATSVEQLEQSAWCELHRHWQAWLACLETEQFRLFLDEEGYRVWSSHPDQSGDAEGNEGNLALALGHWYRARIDQRDLQRACDELRQRLSRWRSKEDLALEDQRRRLAACADSTDLQQQADALLCLPAPNRDEVDLAQKLYRRARKLRRSSTVLEERILHHDSRLQLINGSEAFIDDLQAAAWQPMAARLEALSDLRRELDELLNPVGRQERKQRQQQGTPQPLELTSPSGLLLQVGRNHRQNDWISLRQARSGDLWFHAQECPGSHVVLKSSAGLADDDDLQLACDLASYFSRARGNVRVAIVMVPTDHLQRIAGAGPGTVRHSGGEVRWGDPLRAETRLSSLEASSLAIRKG</sequence>
<dbReference type="AlphaFoldDB" id="Q7U569"/>
<name>Q7U569_PARMW</name>
<dbReference type="GO" id="GO:0043023">
    <property type="term" value="F:ribosomal large subunit binding"/>
    <property type="evidence" value="ECO:0007669"/>
    <property type="project" value="TreeGrafter"/>
</dbReference>
<dbReference type="GO" id="GO:1990112">
    <property type="term" value="C:RQC complex"/>
    <property type="evidence" value="ECO:0007669"/>
    <property type="project" value="TreeGrafter"/>
</dbReference>
<dbReference type="EMBL" id="BX569694">
    <property type="protein sequence ID" value="CAE08353.1"/>
    <property type="molecule type" value="Genomic_DNA"/>
</dbReference>
<protein>
    <submittedName>
        <fullName evidence="3">Similar to secreted protein MPB70</fullName>
    </submittedName>
</protein>
<feature type="domain" description="NFACT RNA-binding" evidence="2">
    <location>
        <begin position="459"/>
        <end position="549"/>
    </location>
</feature>
<dbReference type="eggNOG" id="COG1293">
    <property type="taxonomic scope" value="Bacteria"/>
</dbReference>
<feature type="region of interest" description="Disordered" evidence="1">
    <location>
        <begin position="170"/>
        <end position="190"/>
    </location>
</feature>
<dbReference type="PANTHER" id="PTHR15239:SF6">
    <property type="entry name" value="RIBOSOME QUALITY CONTROL COMPLEX SUBUNIT NEMF"/>
    <property type="match status" value="1"/>
</dbReference>
<evidence type="ECO:0000259" key="2">
    <source>
        <dbReference type="Pfam" id="PF05670"/>
    </source>
</evidence>
<accession>Q7U569</accession>
<evidence type="ECO:0000256" key="1">
    <source>
        <dbReference type="SAM" id="MobiDB-lite"/>
    </source>
</evidence>
<feature type="region of interest" description="Disordered" evidence="1">
    <location>
        <begin position="437"/>
        <end position="459"/>
    </location>
</feature>
<reference evidence="3 4" key="1">
    <citation type="journal article" date="2003" name="Nature">
        <title>The genome of a motile marine Synechococcus.</title>
        <authorList>
            <person name="Palenik B."/>
            <person name="Brahamsha B."/>
            <person name="Larimer F."/>
            <person name="Land M."/>
            <person name="Hauser L."/>
            <person name="Chain P."/>
            <person name="Lamerdin J."/>
            <person name="Regala W."/>
            <person name="Allen E.A."/>
            <person name="McCarren J."/>
            <person name="Paulsen I."/>
            <person name="Dufresne A."/>
            <person name="Partensky F."/>
            <person name="Webb E."/>
            <person name="Waterbury J."/>
        </authorList>
    </citation>
    <scope>NUCLEOTIDE SEQUENCE [LARGE SCALE GENOMIC DNA]</scope>
    <source>
        <strain evidence="3 4">WH8102</strain>
    </source>
</reference>
<keyword evidence="4" id="KW-1185">Reference proteome</keyword>
<dbReference type="STRING" id="84588.SYNW1838"/>
<dbReference type="HOGENOM" id="CLU_022481_1_0_3"/>
<dbReference type="GO" id="GO:0072344">
    <property type="term" value="P:rescue of stalled ribosome"/>
    <property type="evidence" value="ECO:0007669"/>
    <property type="project" value="TreeGrafter"/>
</dbReference>
<dbReference type="Pfam" id="PF05670">
    <property type="entry name" value="NFACT-R_1"/>
    <property type="match status" value="1"/>
</dbReference>
<dbReference type="Proteomes" id="UP000001422">
    <property type="component" value="Chromosome"/>
</dbReference>